<sequence length="205" mass="23363">KKFHFGCAGFREAKFRLLSKDSRDAWTCPECKSSNPGNVQPAEPKTENDAPISKDFMVQMFSELKDEIKKDREMAAGNSREILAKINDLSGKLDDCLTNYETLSARVDQMKNDLDDIKNEDLTHRVVSLEKTLENFHASRLSDDMPSGFNVECAVAEMEDRRRRAGNIMIFSYPESTESHPIQSLQDDLDRIKASLYELSPEFTD</sequence>
<evidence type="ECO:0000313" key="2">
    <source>
        <dbReference type="EMBL" id="JAG33011.1"/>
    </source>
</evidence>
<dbReference type="EMBL" id="GBHO01010593">
    <property type="protein sequence ID" value="JAG33011.1"/>
    <property type="molecule type" value="Transcribed_RNA"/>
</dbReference>
<keyword evidence="1" id="KW-0175">Coiled coil</keyword>
<feature type="non-terminal residue" evidence="2">
    <location>
        <position position="1"/>
    </location>
</feature>
<dbReference type="AlphaFoldDB" id="A0A0A9YN13"/>
<feature type="non-terminal residue" evidence="2">
    <location>
        <position position="205"/>
    </location>
</feature>
<proteinExistence type="predicted"/>
<accession>A0A0A9YN13</accession>
<name>A0A0A9YN13_LYGHE</name>
<feature type="coiled-coil region" evidence="1">
    <location>
        <begin position="93"/>
        <end position="120"/>
    </location>
</feature>
<organism evidence="2">
    <name type="scientific">Lygus hesperus</name>
    <name type="common">Western plant bug</name>
    <dbReference type="NCBI Taxonomy" id="30085"/>
    <lineage>
        <taxon>Eukaryota</taxon>
        <taxon>Metazoa</taxon>
        <taxon>Ecdysozoa</taxon>
        <taxon>Arthropoda</taxon>
        <taxon>Hexapoda</taxon>
        <taxon>Insecta</taxon>
        <taxon>Pterygota</taxon>
        <taxon>Neoptera</taxon>
        <taxon>Paraneoptera</taxon>
        <taxon>Hemiptera</taxon>
        <taxon>Heteroptera</taxon>
        <taxon>Panheteroptera</taxon>
        <taxon>Cimicomorpha</taxon>
        <taxon>Miridae</taxon>
        <taxon>Mirini</taxon>
        <taxon>Lygus</taxon>
    </lineage>
</organism>
<reference evidence="2" key="1">
    <citation type="journal article" date="2014" name="PLoS ONE">
        <title>Transcriptome-Based Identification of ABC Transporters in the Western Tarnished Plant Bug Lygus hesperus.</title>
        <authorList>
            <person name="Hull J.J."/>
            <person name="Chaney K."/>
            <person name="Geib S.M."/>
            <person name="Fabrick J.A."/>
            <person name="Brent C.S."/>
            <person name="Walsh D."/>
            <person name="Lavine L.C."/>
        </authorList>
    </citation>
    <scope>NUCLEOTIDE SEQUENCE</scope>
</reference>
<protein>
    <submittedName>
        <fullName evidence="2">Protein pygopus</fullName>
    </submittedName>
</protein>
<reference evidence="2" key="2">
    <citation type="submission" date="2014-07" db="EMBL/GenBank/DDBJ databases">
        <authorList>
            <person name="Hull J."/>
        </authorList>
    </citation>
    <scope>NUCLEOTIDE SEQUENCE</scope>
</reference>
<gene>
    <name evidence="2" type="primary">pygo_0</name>
    <name evidence="2" type="ORF">CM83_105811</name>
</gene>
<evidence type="ECO:0000256" key="1">
    <source>
        <dbReference type="SAM" id="Coils"/>
    </source>
</evidence>